<reference evidence="1 2" key="1">
    <citation type="submission" date="2022-11" db="EMBL/GenBank/DDBJ databases">
        <title>Minimal conservation of predation-associated metabolite biosynthetic gene clusters underscores biosynthetic potential of Myxococcota including descriptions for ten novel species: Archangium lansinium sp. nov., Myxococcus landrumus sp. nov., Nannocystis bai.</title>
        <authorList>
            <person name="Ahearne A."/>
            <person name="Stevens C."/>
            <person name="Dowd S."/>
        </authorList>
    </citation>
    <scope>NUCLEOTIDE SEQUENCE [LARGE SCALE GENOMIC DNA]</scope>
    <source>
        <strain evidence="1 2">NCELM</strain>
    </source>
</reference>
<dbReference type="SUPFAM" id="SSF82171">
    <property type="entry name" value="DPP6 N-terminal domain-like"/>
    <property type="match status" value="1"/>
</dbReference>
<dbReference type="Proteomes" id="UP001217838">
    <property type="component" value="Unassembled WGS sequence"/>
</dbReference>
<protein>
    <recommendedName>
        <fullName evidence="3">Lipoprotein</fullName>
    </recommendedName>
</protein>
<gene>
    <name evidence="1" type="ORF">POL58_24255</name>
</gene>
<evidence type="ECO:0008006" key="3">
    <source>
        <dbReference type="Google" id="ProtNLM"/>
    </source>
</evidence>
<organism evidence="1 2">
    <name type="scientific">Nannocystis radixulma</name>
    <dbReference type="NCBI Taxonomy" id="2995305"/>
    <lineage>
        <taxon>Bacteria</taxon>
        <taxon>Pseudomonadati</taxon>
        <taxon>Myxococcota</taxon>
        <taxon>Polyangia</taxon>
        <taxon>Nannocystales</taxon>
        <taxon>Nannocystaceae</taxon>
        <taxon>Nannocystis</taxon>
    </lineage>
</organism>
<keyword evidence="2" id="KW-1185">Reference proteome</keyword>
<dbReference type="RefSeq" id="WP_272000865.1">
    <property type="nucleotide sequence ID" value="NZ_JAQNDN010000013.1"/>
</dbReference>
<name>A0ABT5BAX9_9BACT</name>
<evidence type="ECO:0000313" key="1">
    <source>
        <dbReference type="EMBL" id="MDC0670893.1"/>
    </source>
</evidence>
<accession>A0ABT5BAX9</accession>
<evidence type="ECO:0000313" key="2">
    <source>
        <dbReference type="Proteomes" id="UP001217838"/>
    </source>
</evidence>
<dbReference type="EMBL" id="JAQNDN010000013">
    <property type="protein sequence ID" value="MDC0670893.1"/>
    <property type="molecule type" value="Genomic_DNA"/>
</dbReference>
<sequence length="507" mass="54274">MSHRSTRLAVLSALVAACHEPVRDVPEALAGACPIDQPTRLVAAPPGFVADPDTWYALHRFGDQLLFTFDALDDPERVYWRLDRCTGELAEFPSLAPGLHNPFSIATPAGRVLYANDALGARYVVDRLDIAGDDQPRPVPGLPQGTALNFSGELSSPFATFAFRQEGSARVYLAAGLGGETRAIYTHAGAADVPALLLGDAVVDYALLGDALLLHDDSGELRRVDPLTGASEPLLAGVRHFTPIRADPGKVLWQELGDDIAETIFLRDLATGEDVAVAVNDFAQSSWFRDSEQPELGRVQVTADGSVAALPGPGGPLVAAARLDTGAALTVPAHREPRGSFGGEFNLVLADEPEHVEALWNPLTGELREWYRGPTGDLRLRRVDGDDLEYFATDPGTSYTGVLWRVDLATGARQQLVARASSSAARLADDRYFLAFYGRQLPGAPFDGSRYAGAYAYDLKLVDPSDGLYTTIAEGVTAIASLSDEGLVYLAPHGDEPGVWAYPLALQ</sequence>
<proteinExistence type="predicted"/>
<comment type="caution">
    <text evidence="1">The sequence shown here is derived from an EMBL/GenBank/DDBJ whole genome shotgun (WGS) entry which is preliminary data.</text>
</comment>
<dbReference type="PROSITE" id="PS51257">
    <property type="entry name" value="PROKAR_LIPOPROTEIN"/>
    <property type="match status" value="1"/>
</dbReference>